<dbReference type="InterPro" id="IPR050259">
    <property type="entry name" value="SDR"/>
</dbReference>
<evidence type="ECO:0000256" key="5">
    <source>
        <dbReference type="ARBA" id="ARBA00048508"/>
    </source>
</evidence>
<organism evidence="10 11">
    <name type="scientific">Desulfovibrio ferrophilus</name>
    <dbReference type="NCBI Taxonomy" id="241368"/>
    <lineage>
        <taxon>Bacteria</taxon>
        <taxon>Pseudomonadati</taxon>
        <taxon>Thermodesulfobacteriota</taxon>
        <taxon>Desulfovibrionia</taxon>
        <taxon>Desulfovibrionales</taxon>
        <taxon>Desulfovibrionaceae</taxon>
        <taxon>Desulfovibrio</taxon>
    </lineage>
</organism>
<dbReference type="InterPro" id="IPR036291">
    <property type="entry name" value="NAD(P)-bd_dom_sf"/>
</dbReference>
<dbReference type="NCBIfam" id="NF009466">
    <property type="entry name" value="PRK12826.1-2"/>
    <property type="match status" value="1"/>
</dbReference>
<reference evidence="10 11" key="1">
    <citation type="journal article" date="2018" name="Sci. Adv.">
        <title>Multi-heme cytochromes provide a pathway for survival in energy-limited environments.</title>
        <authorList>
            <person name="Deng X."/>
            <person name="Dohmae N."/>
            <person name="Nealson K.H."/>
            <person name="Hashimoto K."/>
            <person name="Okamoto A."/>
        </authorList>
    </citation>
    <scope>NUCLEOTIDE SEQUENCE [LARGE SCALE GENOMIC DNA]</scope>
    <source>
        <strain evidence="10 11">IS5</strain>
    </source>
</reference>
<dbReference type="NCBIfam" id="TIGR01830">
    <property type="entry name" value="3oxo_ACP_reduc"/>
    <property type="match status" value="1"/>
</dbReference>
<keyword evidence="8" id="KW-0443">Lipid metabolism</keyword>
<comment type="function">
    <text evidence="1 8">Catalyzes the NADPH-dependent reduction of beta-ketoacyl-ACP substrates to beta-hydroxyacyl-ACP products, the first reductive step in the elongation cycle of fatty acid biosynthesis.</text>
</comment>
<dbReference type="PRINTS" id="PR00081">
    <property type="entry name" value="GDHRDH"/>
</dbReference>
<comment type="subunit">
    <text evidence="8">Homotetramer.</text>
</comment>
<keyword evidence="4 8" id="KW-0560">Oxidoreductase</keyword>
<dbReference type="Pfam" id="PF13561">
    <property type="entry name" value="adh_short_C2"/>
    <property type="match status" value="1"/>
</dbReference>
<comment type="catalytic activity">
    <reaction evidence="5 8">
        <text>a (3R)-hydroxyacyl-[ACP] + NADP(+) = a 3-oxoacyl-[ACP] + NADPH + H(+)</text>
        <dbReference type="Rhea" id="RHEA:17397"/>
        <dbReference type="Rhea" id="RHEA-COMP:9916"/>
        <dbReference type="Rhea" id="RHEA-COMP:9945"/>
        <dbReference type="ChEBI" id="CHEBI:15378"/>
        <dbReference type="ChEBI" id="CHEBI:57783"/>
        <dbReference type="ChEBI" id="CHEBI:58349"/>
        <dbReference type="ChEBI" id="CHEBI:78776"/>
        <dbReference type="ChEBI" id="CHEBI:78827"/>
        <dbReference type="EC" id="1.1.1.100"/>
    </reaction>
</comment>
<dbReference type="UniPathway" id="UPA00094"/>
<dbReference type="RefSeq" id="WP_126379497.1">
    <property type="nucleotide sequence ID" value="NZ_AP017378.1"/>
</dbReference>
<dbReference type="EC" id="1.1.1.100" evidence="8"/>
<dbReference type="InterPro" id="IPR011284">
    <property type="entry name" value="3oxo_ACP_reduc"/>
</dbReference>
<evidence type="ECO:0000313" key="10">
    <source>
        <dbReference type="EMBL" id="BBD08944.1"/>
    </source>
</evidence>
<evidence type="ECO:0000256" key="7">
    <source>
        <dbReference type="PIRSR" id="PIRSR611284-2"/>
    </source>
</evidence>
<evidence type="ECO:0000313" key="11">
    <source>
        <dbReference type="Proteomes" id="UP000269883"/>
    </source>
</evidence>
<dbReference type="Gene3D" id="3.40.50.720">
    <property type="entry name" value="NAD(P)-binding Rossmann-like Domain"/>
    <property type="match status" value="1"/>
</dbReference>
<comment type="similarity">
    <text evidence="2 8">Belongs to the short-chain dehydrogenases/reductases (SDR) family.</text>
</comment>
<feature type="binding site" evidence="7">
    <location>
        <begin position="12"/>
        <end position="15"/>
    </location>
    <ligand>
        <name>NADP(+)</name>
        <dbReference type="ChEBI" id="CHEBI:58349"/>
    </ligand>
</feature>
<feature type="active site" description="Proton acceptor" evidence="6">
    <location>
        <position position="155"/>
    </location>
</feature>
<dbReference type="EMBL" id="AP017378">
    <property type="protein sequence ID" value="BBD08944.1"/>
    <property type="molecule type" value="Genomic_DNA"/>
</dbReference>
<evidence type="ECO:0000256" key="2">
    <source>
        <dbReference type="ARBA" id="ARBA00006484"/>
    </source>
</evidence>
<keyword evidence="8" id="KW-0275">Fatty acid biosynthesis</keyword>
<dbReference type="InterPro" id="IPR057326">
    <property type="entry name" value="KR_dom"/>
</dbReference>
<name>A0A2Z6B0E3_9BACT</name>
<dbReference type="SMART" id="SM00822">
    <property type="entry name" value="PKS_KR"/>
    <property type="match status" value="1"/>
</dbReference>
<keyword evidence="8" id="KW-0276">Fatty acid metabolism</keyword>
<feature type="binding site" evidence="7">
    <location>
        <position position="90"/>
    </location>
    <ligand>
        <name>NADP(+)</name>
        <dbReference type="ChEBI" id="CHEBI:58349"/>
    </ligand>
</feature>
<dbReference type="PRINTS" id="PR00080">
    <property type="entry name" value="SDRFAMILY"/>
</dbReference>
<feature type="binding site" evidence="7">
    <location>
        <begin position="155"/>
        <end position="159"/>
    </location>
    <ligand>
        <name>NADP(+)</name>
        <dbReference type="ChEBI" id="CHEBI:58349"/>
    </ligand>
</feature>
<gene>
    <name evidence="10" type="ORF">DFE_2218</name>
</gene>
<dbReference type="PANTHER" id="PTHR42879">
    <property type="entry name" value="3-OXOACYL-(ACYL-CARRIER-PROTEIN) REDUCTASE"/>
    <property type="match status" value="1"/>
</dbReference>
<dbReference type="Proteomes" id="UP000269883">
    <property type="component" value="Chromosome"/>
</dbReference>
<evidence type="ECO:0000256" key="6">
    <source>
        <dbReference type="PIRSR" id="PIRSR611284-1"/>
    </source>
</evidence>
<dbReference type="FunFam" id="3.40.50.720:FF:000115">
    <property type="entry name" value="3-oxoacyl-[acyl-carrier-protein] reductase FabG"/>
    <property type="match status" value="1"/>
</dbReference>
<dbReference type="GO" id="GO:0004316">
    <property type="term" value="F:3-oxoacyl-[acyl-carrier-protein] reductase (NADPH) activity"/>
    <property type="evidence" value="ECO:0007669"/>
    <property type="project" value="UniProtKB-UniRule"/>
</dbReference>
<feature type="domain" description="Ketoreductase" evidence="9">
    <location>
        <begin position="6"/>
        <end position="186"/>
    </location>
</feature>
<dbReference type="CDD" id="cd05333">
    <property type="entry name" value="BKR_SDR_c"/>
    <property type="match status" value="1"/>
</dbReference>
<dbReference type="InterPro" id="IPR002347">
    <property type="entry name" value="SDR_fam"/>
</dbReference>
<dbReference type="AlphaFoldDB" id="A0A2Z6B0E3"/>
<dbReference type="KEGG" id="dfl:DFE_2218"/>
<dbReference type="PROSITE" id="PS00061">
    <property type="entry name" value="ADH_SHORT"/>
    <property type="match status" value="1"/>
</dbReference>
<dbReference type="NCBIfam" id="NF004199">
    <property type="entry name" value="PRK05653.1-4"/>
    <property type="match status" value="1"/>
</dbReference>
<dbReference type="NCBIfam" id="NF005559">
    <property type="entry name" value="PRK07231.1"/>
    <property type="match status" value="1"/>
</dbReference>
<keyword evidence="3 7" id="KW-0521">NADP</keyword>
<feature type="binding site" evidence="7">
    <location>
        <position position="188"/>
    </location>
    <ligand>
        <name>NADP(+)</name>
        <dbReference type="ChEBI" id="CHEBI:58349"/>
    </ligand>
</feature>
<dbReference type="GO" id="GO:0051287">
    <property type="term" value="F:NAD binding"/>
    <property type="evidence" value="ECO:0007669"/>
    <property type="project" value="UniProtKB-UniRule"/>
</dbReference>
<accession>A0A2Z6B0E3</accession>
<evidence type="ECO:0000256" key="4">
    <source>
        <dbReference type="ARBA" id="ARBA00023002"/>
    </source>
</evidence>
<evidence type="ECO:0000256" key="3">
    <source>
        <dbReference type="ARBA" id="ARBA00022857"/>
    </source>
</evidence>
<protein>
    <recommendedName>
        <fullName evidence="8">3-oxoacyl-[acyl-carrier-protein] reductase</fullName>
        <ecNumber evidence="8">1.1.1.100</ecNumber>
    </recommendedName>
</protein>
<dbReference type="SUPFAM" id="SSF51735">
    <property type="entry name" value="NAD(P)-binding Rossmann-fold domains"/>
    <property type="match status" value="1"/>
</dbReference>
<keyword evidence="8" id="KW-0444">Lipid biosynthesis</keyword>
<dbReference type="GO" id="GO:0006633">
    <property type="term" value="P:fatty acid biosynthetic process"/>
    <property type="evidence" value="ECO:0007669"/>
    <property type="project" value="UniProtKB-UniPathway"/>
</dbReference>
<comment type="pathway">
    <text evidence="8">Lipid metabolism; fatty acid biosynthesis.</text>
</comment>
<dbReference type="OrthoDB" id="9804774at2"/>
<evidence type="ECO:0000259" key="9">
    <source>
        <dbReference type="SMART" id="SM00822"/>
    </source>
</evidence>
<dbReference type="PANTHER" id="PTHR42879:SF2">
    <property type="entry name" value="3-OXOACYL-[ACYL-CARRIER-PROTEIN] REDUCTASE FABG"/>
    <property type="match status" value="1"/>
</dbReference>
<evidence type="ECO:0000256" key="1">
    <source>
        <dbReference type="ARBA" id="ARBA00002607"/>
    </source>
</evidence>
<sequence>MSDLSKTVLVTGGSRGIGKACALRMAKEGYQVYLTYVSRPEEAEKVVAEIEAAGGSAKAFKLDQSDRGAITDFFKEEIKGKVFLSALVNNAGMTKDGLMMRMKDEDWDKVIAVNLSGAFVCLREATKIMGKQRAGRIVNMASVVGQSGNAGQANYVASKAGLIGLTKTAALELAPRSITVNAVAPGFIETDMTAELPEKVTENMLSHIPLKRFGSTEDIAGAVAFLISDDAAYITGQVLSVTGGMYM</sequence>
<dbReference type="InterPro" id="IPR020904">
    <property type="entry name" value="Sc_DH/Rdtase_CS"/>
</dbReference>
<evidence type="ECO:0000256" key="8">
    <source>
        <dbReference type="RuleBase" id="RU366074"/>
    </source>
</evidence>
<proteinExistence type="inferred from homology"/>
<keyword evidence="11" id="KW-1185">Reference proteome</keyword>